<dbReference type="Proteomes" id="UP000823775">
    <property type="component" value="Unassembled WGS sequence"/>
</dbReference>
<dbReference type="EMBL" id="JACEIK010008900">
    <property type="protein sequence ID" value="MCE3051746.1"/>
    <property type="molecule type" value="Genomic_DNA"/>
</dbReference>
<evidence type="ECO:0000313" key="2">
    <source>
        <dbReference type="Proteomes" id="UP000823775"/>
    </source>
</evidence>
<reference evidence="1 2" key="1">
    <citation type="journal article" date="2021" name="BMC Genomics">
        <title>Datura genome reveals duplications of psychoactive alkaloid biosynthetic genes and high mutation rate following tissue culture.</title>
        <authorList>
            <person name="Rajewski A."/>
            <person name="Carter-House D."/>
            <person name="Stajich J."/>
            <person name="Litt A."/>
        </authorList>
    </citation>
    <scope>NUCLEOTIDE SEQUENCE [LARGE SCALE GENOMIC DNA]</scope>
    <source>
        <strain evidence="1">AR-01</strain>
    </source>
</reference>
<sequence length="178" mass="20612">VMTRVGEWSHYSKGLPCVETIKLVYKIWCREEKKDGMLLVMMKQMELLTSYKKGLHDKNGHAIQDYDDGYYDNQGWNNVQFADTRSRGSTEVLPPHMESTLEVVLKKVLSIEEGVQDLQSKLLDLTTMVKSHEVIIQQLEERMNELASHMVTPTIANNTAPRKDIMDNDVFRKRLLKN</sequence>
<organism evidence="1 2">
    <name type="scientific">Datura stramonium</name>
    <name type="common">Jimsonweed</name>
    <name type="synonym">Common thornapple</name>
    <dbReference type="NCBI Taxonomy" id="4076"/>
    <lineage>
        <taxon>Eukaryota</taxon>
        <taxon>Viridiplantae</taxon>
        <taxon>Streptophyta</taxon>
        <taxon>Embryophyta</taxon>
        <taxon>Tracheophyta</taxon>
        <taxon>Spermatophyta</taxon>
        <taxon>Magnoliopsida</taxon>
        <taxon>eudicotyledons</taxon>
        <taxon>Gunneridae</taxon>
        <taxon>Pentapetalae</taxon>
        <taxon>asterids</taxon>
        <taxon>lamiids</taxon>
        <taxon>Solanales</taxon>
        <taxon>Solanaceae</taxon>
        <taxon>Solanoideae</taxon>
        <taxon>Datureae</taxon>
        <taxon>Datura</taxon>
    </lineage>
</organism>
<feature type="non-terminal residue" evidence="1">
    <location>
        <position position="1"/>
    </location>
</feature>
<name>A0ABS8WPA3_DATST</name>
<comment type="caution">
    <text evidence="1">The sequence shown here is derived from an EMBL/GenBank/DDBJ whole genome shotgun (WGS) entry which is preliminary data.</text>
</comment>
<evidence type="ECO:0000313" key="1">
    <source>
        <dbReference type="EMBL" id="MCE3051746.1"/>
    </source>
</evidence>
<protein>
    <submittedName>
        <fullName evidence="1">Uncharacterized protein</fullName>
    </submittedName>
</protein>
<accession>A0ABS8WPA3</accession>
<gene>
    <name evidence="1" type="ORF">HAX54_050696</name>
</gene>
<proteinExistence type="predicted"/>
<keyword evidence="2" id="KW-1185">Reference proteome</keyword>